<evidence type="ECO:0000256" key="3">
    <source>
        <dbReference type="ARBA" id="ARBA00008429"/>
    </source>
</evidence>
<dbReference type="SUPFAM" id="SSF55186">
    <property type="entry name" value="ThrRS/AlaRS common domain"/>
    <property type="match status" value="1"/>
</dbReference>
<dbReference type="InterPro" id="IPR018163">
    <property type="entry name" value="Thr/Ala-tRNA-synth_IIc_edit"/>
</dbReference>
<dbReference type="GO" id="GO:0046872">
    <property type="term" value="F:metal ion binding"/>
    <property type="evidence" value="ECO:0007669"/>
    <property type="project" value="UniProtKB-KW"/>
</dbReference>
<accession>A0A1L8DD03</accession>
<evidence type="ECO:0000256" key="2">
    <source>
        <dbReference type="ARBA" id="ARBA00004496"/>
    </source>
</evidence>
<keyword evidence="6" id="KW-0862">Zinc</keyword>
<dbReference type="GO" id="GO:0004812">
    <property type="term" value="F:aminoacyl-tRNA ligase activity"/>
    <property type="evidence" value="ECO:0007669"/>
    <property type="project" value="InterPro"/>
</dbReference>
<protein>
    <recommendedName>
        <fullName evidence="9">Threonyl/alanyl tRNA synthetase SAD domain-containing protein</fullName>
    </recommendedName>
</protein>
<comment type="cofactor">
    <cofactor evidence="1">
        <name>Zn(2+)</name>
        <dbReference type="ChEBI" id="CHEBI:29105"/>
    </cofactor>
</comment>
<dbReference type="FunFam" id="3.30.980.10:FF:000007">
    <property type="entry name" value="alanyl-tRNA editing protein Aarsd1"/>
    <property type="match status" value="1"/>
</dbReference>
<evidence type="ECO:0000256" key="7">
    <source>
        <dbReference type="ARBA" id="ARBA00022917"/>
    </source>
</evidence>
<dbReference type="SMART" id="SM00863">
    <property type="entry name" value="tRNA_SAD"/>
    <property type="match status" value="1"/>
</dbReference>
<name>A0A1L8DD03_9DIPT</name>
<dbReference type="GO" id="GO:0002196">
    <property type="term" value="F:Ser-tRNA(Ala) deacylase activity"/>
    <property type="evidence" value="ECO:0007669"/>
    <property type="project" value="TreeGrafter"/>
</dbReference>
<evidence type="ECO:0000256" key="4">
    <source>
        <dbReference type="ARBA" id="ARBA00022490"/>
    </source>
</evidence>
<dbReference type="EMBL" id="GFDF01009819">
    <property type="protein sequence ID" value="JAV04265.1"/>
    <property type="molecule type" value="Transcribed_RNA"/>
</dbReference>
<evidence type="ECO:0000256" key="8">
    <source>
        <dbReference type="SAM" id="Coils"/>
    </source>
</evidence>
<feature type="domain" description="Threonyl/alanyl tRNA synthetase SAD" evidence="9">
    <location>
        <begin position="191"/>
        <end position="233"/>
    </location>
</feature>
<reference evidence="10" key="1">
    <citation type="submission" date="2016-12" db="EMBL/GenBank/DDBJ databases">
        <title>An insight into the sialome and mialome of the sand fly, Nyssomyia neivai.</title>
        <authorList>
            <person name="Sebastian V."/>
            <person name="Goulart T.M."/>
            <person name="Oliveira W."/>
            <person name="Calvo E."/>
            <person name="Oliveira L.F."/>
            <person name="Pinto M.C."/>
            <person name="Rosselino A.M."/>
            <person name="Ribeiro J.M."/>
        </authorList>
    </citation>
    <scope>NUCLEOTIDE SEQUENCE</scope>
</reference>
<dbReference type="GO" id="GO:0006412">
    <property type="term" value="P:translation"/>
    <property type="evidence" value="ECO:0007669"/>
    <property type="project" value="UniProtKB-KW"/>
</dbReference>
<evidence type="ECO:0000313" key="10">
    <source>
        <dbReference type="EMBL" id="JAV04265.1"/>
    </source>
</evidence>
<evidence type="ECO:0000259" key="9">
    <source>
        <dbReference type="SMART" id="SM00863"/>
    </source>
</evidence>
<dbReference type="GO" id="GO:0005524">
    <property type="term" value="F:ATP binding"/>
    <property type="evidence" value="ECO:0007669"/>
    <property type="project" value="InterPro"/>
</dbReference>
<dbReference type="InterPro" id="IPR009000">
    <property type="entry name" value="Transl_B-barrel_sf"/>
</dbReference>
<dbReference type="GO" id="GO:0043039">
    <property type="term" value="P:tRNA aminoacylation"/>
    <property type="evidence" value="ECO:0007669"/>
    <property type="project" value="InterPro"/>
</dbReference>
<keyword evidence="7" id="KW-0648">Protein biosynthesis</keyword>
<sequence>MVFKCQEDSFLKEYTSRVLSCEEAEHCGTQGYNVICEDTIIFPEGGGQPHDTGYLGGKRVLSVIRKGDTAVHFVESTEPFSPGKEVNQVIDWERRKDHMQQHSGQHLITALFEQEYQFETKAWWLGSETSYIELGAKDITQEQLDSIEKICNDHIAAGKNVSVTVFKNVDCVSDEVTRATRGLPKDHTGPIRVVTISGIDANMCCGTHVTNLSQLQMIKILNVEKTKNKLLVHFLVGERVLKKLNQCYRRELEVNTILNGGPSSHIELLGKLQGNLKRYQRQVKTLLKDIAINEGEKLKCLPLKPKYFFLHRTDGSDLEFLTNFLRSAGALSETFMFLTTVDDTANGQMILQGNPEVISKLGSEICLLLMGKGNGKDNTFRAKITNTKNIKKAETLIVKHFDEIDK</sequence>
<dbReference type="GO" id="GO:0005737">
    <property type="term" value="C:cytoplasm"/>
    <property type="evidence" value="ECO:0007669"/>
    <property type="project" value="UniProtKB-SubCell"/>
</dbReference>
<dbReference type="SUPFAM" id="SSF50447">
    <property type="entry name" value="Translation proteins"/>
    <property type="match status" value="1"/>
</dbReference>
<evidence type="ECO:0000256" key="6">
    <source>
        <dbReference type="ARBA" id="ARBA00022833"/>
    </source>
</evidence>
<comment type="subcellular location">
    <subcellularLocation>
        <location evidence="2">Cytoplasm</location>
    </subcellularLocation>
</comment>
<comment type="similarity">
    <text evidence="3">Belongs to the class-II aminoacyl-tRNA synthetase family. Alax-L subfamily.</text>
</comment>
<keyword evidence="4" id="KW-0963">Cytoplasm</keyword>
<dbReference type="AlphaFoldDB" id="A0A1L8DD03"/>
<dbReference type="Pfam" id="PF07973">
    <property type="entry name" value="tRNA_SAD"/>
    <property type="match status" value="1"/>
</dbReference>
<evidence type="ECO:0000256" key="1">
    <source>
        <dbReference type="ARBA" id="ARBA00001947"/>
    </source>
</evidence>
<dbReference type="PANTHER" id="PTHR43462:SF1">
    <property type="entry name" value="ALANYL-TRNA EDITING PROTEIN AARSD1"/>
    <property type="match status" value="1"/>
</dbReference>
<feature type="coiled-coil region" evidence="8">
    <location>
        <begin position="269"/>
        <end position="296"/>
    </location>
</feature>
<dbReference type="PANTHER" id="PTHR43462">
    <property type="entry name" value="ALANYL-TRNA EDITING PROTEIN"/>
    <property type="match status" value="1"/>
</dbReference>
<evidence type="ECO:0000256" key="5">
    <source>
        <dbReference type="ARBA" id="ARBA00022723"/>
    </source>
</evidence>
<organism evidence="10">
    <name type="scientific">Nyssomyia neivai</name>
    <dbReference type="NCBI Taxonomy" id="330878"/>
    <lineage>
        <taxon>Eukaryota</taxon>
        <taxon>Metazoa</taxon>
        <taxon>Ecdysozoa</taxon>
        <taxon>Arthropoda</taxon>
        <taxon>Hexapoda</taxon>
        <taxon>Insecta</taxon>
        <taxon>Pterygota</taxon>
        <taxon>Neoptera</taxon>
        <taxon>Endopterygota</taxon>
        <taxon>Diptera</taxon>
        <taxon>Nematocera</taxon>
        <taxon>Psychodoidea</taxon>
        <taxon>Psychodidae</taxon>
        <taxon>Nyssomyia</taxon>
    </lineage>
</organism>
<keyword evidence="8" id="KW-0175">Coiled coil</keyword>
<dbReference type="InterPro" id="IPR051335">
    <property type="entry name" value="Alanyl-tRNA_Editing_Enzymes"/>
</dbReference>
<dbReference type="Gene3D" id="2.40.30.130">
    <property type="match status" value="1"/>
</dbReference>
<dbReference type="Gene3D" id="3.30.980.10">
    <property type="entry name" value="Threonyl-trna Synthetase, Chain A, domain 2"/>
    <property type="match status" value="1"/>
</dbReference>
<keyword evidence="5" id="KW-0479">Metal-binding</keyword>
<proteinExistence type="inferred from homology"/>
<dbReference type="InterPro" id="IPR012947">
    <property type="entry name" value="tRNA_SAD"/>
</dbReference>